<name>A0A1H1GZ59_9BURK</name>
<accession>A0A1H1GZ59</accession>
<keyword evidence="2" id="KW-1185">Reference proteome</keyword>
<dbReference type="RefSeq" id="WP_074766805.1">
    <property type="nucleotide sequence ID" value="NZ_FNKP01000002.1"/>
</dbReference>
<dbReference type="OrthoDB" id="9120889at2"/>
<gene>
    <name evidence="1" type="ORF">SAMN05443245_3390</name>
</gene>
<protein>
    <submittedName>
        <fullName evidence="1">Uncharacterized protein</fullName>
    </submittedName>
</protein>
<reference evidence="2" key="1">
    <citation type="submission" date="2016-10" db="EMBL/GenBank/DDBJ databases">
        <authorList>
            <person name="Varghese N."/>
            <person name="Submissions S."/>
        </authorList>
    </citation>
    <scope>NUCLEOTIDE SEQUENCE [LARGE SCALE GENOMIC DNA]</scope>
    <source>
        <strain evidence="2">GAS106B</strain>
    </source>
</reference>
<sequence length="205" mass="22518">MTTSNQLGAMMTDAKNIIDSLRKQAAQIAKEGHFGWGNIDNDAADTIERMVAQIALLSASKPAAYVNGFELDSMLPDDETAGPDRTPGIQRTQSQFRSVPLYRTPQIAAPAQSGEAVDRIRTLFQPWPEGELGPSDEPESQYQLGYNTAIEDALEAFSAPQPTQPVKAGEAFNEWYEEFGRFLMASYSVKTVMEFTWSAAKGDSQ</sequence>
<evidence type="ECO:0000313" key="1">
    <source>
        <dbReference type="EMBL" id="SDR18383.1"/>
    </source>
</evidence>
<dbReference type="AlphaFoldDB" id="A0A1H1GZ59"/>
<evidence type="ECO:0000313" key="2">
    <source>
        <dbReference type="Proteomes" id="UP000183487"/>
    </source>
</evidence>
<organism evidence="1 2">
    <name type="scientific">Paraburkholderia fungorum</name>
    <dbReference type="NCBI Taxonomy" id="134537"/>
    <lineage>
        <taxon>Bacteria</taxon>
        <taxon>Pseudomonadati</taxon>
        <taxon>Pseudomonadota</taxon>
        <taxon>Betaproteobacteria</taxon>
        <taxon>Burkholderiales</taxon>
        <taxon>Burkholderiaceae</taxon>
        <taxon>Paraburkholderia</taxon>
    </lineage>
</organism>
<dbReference type="Proteomes" id="UP000183487">
    <property type="component" value="Unassembled WGS sequence"/>
</dbReference>
<dbReference type="EMBL" id="FNKP01000002">
    <property type="protein sequence ID" value="SDR18383.1"/>
    <property type="molecule type" value="Genomic_DNA"/>
</dbReference>
<proteinExistence type="predicted"/>